<evidence type="ECO:0000313" key="1">
    <source>
        <dbReference type="EMBL" id="CCH32341.1"/>
    </source>
</evidence>
<protein>
    <submittedName>
        <fullName evidence="1">Uncharacterized protein</fullName>
    </submittedName>
</protein>
<proteinExistence type="predicted"/>
<dbReference type="STRING" id="1179773.BN6_50740"/>
<dbReference type="HOGENOM" id="CLU_590316_0_0_11"/>
<name>K0K1X0_SACES</name>
<dbReference type="AlphaFoldDB" id="K0K1X0"/>
<dbReference type="eggNOG" id="ENOG502Z8ZN">
    <property type="taxonomic scope" value="Bacteria"/>
</dbReference>
<keyword evidence="2" id="KW-1185">Reference proteome</keyword>
<dbReference type="RefSeq" id="WP_015102453.1">
    <property type="nucleotide sequence ID" value="NC_019673.1"/>
</dbReference>
<evidence type="ECO:0000313" key="2">
    <source>
        <dbReference type="Proteomes" id="UP000006281"/>
    </source>
</evidence>
<dbReference type="PATRIC" id="fig|1179773.3.peg.5098"/>
<dbReference type="OrthoDB" id="501208at2"/>
<gene>
    <name evidence="1" type="ordered locus">BN6_50740</name>
</gene>
<dbReference type="Proteomes" id="UP000006281">
    <property type="component" value="Chromosome"/>
</dbReference>
<accession>K0K1X0</accession>
<dbReference type="BioCyc" id="SESP1179773:BN6_RS24550-MONOMER"/>
<dbReference type="KEGG" id="sesp:BN6_50740"/>
<organism evidence="1 2">
    <name type="scientific">Saccharothrix espanaensis (strain ATCC 51144 / DSM 44229 / JCM 9112 / NBRC 15066 / NRRL 15764)</name>
    <dbReference type="NCBI Taxonomy" id="1179773"/>
    <lineage>
        <taxon>Bacteria</taxon>
        <taxon>Bacillati</taxon>
        <taxon>Actinomycetota</taxon>
        <taxon>Actinomycetes</taxon>
        <taxon>Pseudonocardiales</taxon>
        <taxon>Pseudonocardiaceae</taxon>
        <taxon>Saccharothrix</taxon>
    </lineage>
</organism>
<sequence>MKPQRAVASFDSASAFLRVLAGHLHGRSSPVLGLGPAARAAGRVLPLVNRLPVAVREALYTWSGWSEAVREGRLHDVDSDEIARWAAGHYPRRRYPAVVIGSSSGALVHLAALAGVPWLPQTFLVPVRRHGIHPDRPREAMTALADARAAFLGANPHVAVHHMHDANQDRLMIRHMAYFRFKYRRLPAAYADFLDRHLEPGGTVLISDCAESRPTTSTGPRQFFQHGAVGGATEEEYARGGPRVAEFLAGYGSPVRAWDSPDPDSQSPEAEWGFDPALVPDLARLCAQRGWTLERLGFPSAQALSEPVAEAHRAWYTEQGVTANRLLVSSFALIDAHLPLTLGFVPYWTVFSTLPARDALDDYLRRAAAYDEIRLGVFSHGTRSIGLATPADWDLVLSRARHGACCGVDRAAFPLDFAANARFHEQAAKLPPAANRPGPAPWTWVRDRLGGHIEPVGSVGSR</sequence>
<reference evidence="1 2" key="1">
    <citation type="journal article" date="2012" name="BMC Genomics">
        <title>Complete genome sequence of Saccharothrix espanaensis DSM 44229T and comparison to the other completely sequenced Pseudonocardiaceae.</title>
        <authorList>
            <person name="Strobel T."/>
            <person name="Al-Dilaimi A."/>
            <person name="Blom J."/>
            <person name="Gessner A."/>
            <person name="Kalinowski J."/>
            <person name="Luzhetska M."/>
            <person name="Puhler A."/>
            <person name="Szczepanowski R."/>
            <person name="Bechthold A."/>
            <person name="Ruckert C."/>
        </authorList>
    </citation>
    <scope>NUCLEOTIDE SEQUENCE [LARGE SCALE GENOMIC DNA]</scope>
    <source>
        <strain evidence="2">ATCC 51144 / DSM 44229 / JCM 9112 / NBRC 15066 / NRRL 15764</strain>
    </source>
</reference>
<dbReference type="EMBL" id="HE804045">
    <property type="protein sequence ID" value="CCH32341.1"/>
    <property type="molecule type" value="Genomic_DNA"/>
</dbReference>